<reference evidence="1" key="2">
    <citation type="journal article" date="2015" name="Fish Shellfish Immunol.">
        <title>Early steps in the European eel (Anguilla anguilla)-Vibrio vulnificus interaction in the gills: Role of the RtxA13 toxin.</title>
        <authorList>
            <person name="Callol A."/>
            <person name="Pajuelo D."/>
            <person name="Ebbesson L."/>
            <person name="Teles M."/>
            <person name="MacKenzie S."/>
            <person name="Amaro C."/>
        </authorList>
    </citation>
    <scope>NUCLEOTIDE SEQUENCE</scope>
</reference>
<reference evidence="1" key="1">
    <citation type="submission" date="2014-11" db="EMBL/GenBank/DDBJ databases">
        <authorList>
            <person name="Amaro Gonzalez C."/>
        </authorList>
    </citation>
    <scope>NUCLEOTIDE SEQUENCE</scope>
</reference>
<accession>A0A0E9SNK1</accession>
<name>A0A0E9SNK1_ANGAN</name>
<organism evidence="1">
    <name type="scientific">Anguilla anguilla</name>
    <name type="common">European freshwater eel</name>
    <name type="synonym">Muraena anguilla</name>
    <dbReference type="NCBI Taxonomy" id="7936"/>
    <lineage>
        <taxon>Eukaryota</taxon>
        <taxon>Metazoa</taxon>
        <taxon>Chordata</taxon>
        <taxon>Craniata</taxon>
        <taxon>Vertebrata</taxon>
        <taxon>Euteleostomi</taxon>
        <taxon>Actinopterygii</taxon>
        <taxon>Neopterygii</taxon>
        <taxon>Teleostei</taxon>
        <taxon>Anguilliformes</taxon>
        <taxon>Anguillidae</taxon>
        <taxon>Anguilla</taxon>
    </lineage>
</organism>
<dbReference type="AlphaFoldDB" id="A0A0E9SNK1"/>
<dbReference type="EMBL" id="GBXM01066347">
    <property type="protein sequence ID" value="JAH42230.1"/>
    <property type="molecule type" value="Transcribed_RNA"/>
</dbReference>
<protein>
    <submittedName>
        <fullName evidence="1">Uncharacterized protein</fullName>
    </submittedName>
</protein>
<proteinExistence type="predicted"/>
<evidence type="ECO:0000313" key="1">
    <source>
        <dbReference type="EMBL" id="JAH42230.1"/>
    </source>
</evidence>
<sequence length="55" mass="6386">MHIKGTLRKYHGPITDTEGHVEISVHLKEYISLIWPELRKGKEPGIHNRIVTNSR</sequence>